<evidence type="ECO:0000313" key="6">
    <source>
        <dbReference type="Proteomes" id="UP000198956"/>
    </source>
</evidence>
<evidence type="ECO:0000313" key="4">
    <source>
        <dbReference type="EMBL" id="QYY41580.1"/>
    </source>
</evidence>
<dbReference type="Pfam" id="PF03448">
    <property type="entry name" value="MgtE_N"/>
    <property type="match status" value="1"/>
</dbReference>
<protein>
    <submittedName>
        <fullName evidence="5">Flagellar motility protein MotE, a chaperone for MotC folding</fullName>
    </submittedName>
</protein>
<keyword evidence="2" id="KW-1133">Transmembrane helix</keyword>
<dbReference type="SUPFAM" id="SSF158791">
    <property type="entry name" value="MgtE N-terminal domain-like"/>
    <property type="match status" value="1"/>
</dbReference>
<proteinExistence type="predicted"/>
<feature type="compositionally biased region" description="Basic and acidic residues" evidence="1">
    <location>
        <begin position="121"/>
        <end position="137"/>
    </location>
</feature>
<evidence type="ECO:0000259" key="3">
    <source>
        <dbReference type="Pfam" id="PF03448"/>
    </source>
</evidence>
<evidence type="ECO:0000313" key="7">
    <source>
        <dbReference type="Proteomes" id="UP000826616"/>
    </source>
</evidence>
<keyword evidence="2" id="KW-0812">Transmembrane</keyword>
<dbReference type="Proteomes" id="UP000198956">
    <property type="component" value="Unassembled WGS sequence"/>
</dbReference>
<accession>A0A1G7WEA5</accession>
<evidence type="ECO:0000256" key="2">
    <source>
        <dbReference type="SAM" id="Phobius"/>
    </source>
</evidence>
<feature type="domain" description="Magnesium transporter MgtE intracellular" evidence="3">
    <location>
        <begin position="144"/>
        <end position="200"/>
    </location>
</feature>
<name>A0A1G7WEA5_ANETH</name>
<keyword evidence="2" id="KW-0472">Membrane</keyword>
<dbReference type="EMBL" id="CP080764">
    <property type="protein sequence ID" value="QYY41580.1"/>
    <property type="molecule type" value="Genomic_DNA"/>
</dbReference>
<keyword evidence="5" id="KW-0966">Cell projection</keyword>
<dbReference type="OrthoDB" id="2381574at2"/>
<evidence type="ECO:0000313" key="5">
    <source>
        <dbReference type="EMBL" id="SDG70355.1"/>
    </source>
</evidence>
<keyword evidence="7" id="KW-1185">Reference proteome</keyword>
<organism evidence="5 6">
    <name type="scientific">Aneurinibacillus thermoaerophilus</name>
    <dbReference type="NCBI Taxonomy" id="143495"/>
    <lineage>
        <taxon>Bacteria</taxon>
        <taxon>Bacillati</taxon>
        <taxon>Bacillota</taxon>
        <taxon>Bacilli</taxon>
        <taxon>Bacillales</taxon>
        <taxon>Paenibacillaceae</taxon>
        <taxon>Aneurinibacillus group</taxon>
        <taxon>Aneurinibacillus</taxon>
    </lineage>
</organism>
<sequence>MEEMAEERKYSKLEWFFYIIFIPLLFTLVLSAVIAQMFGYNVMGILAKELNKVPVLEKVIPDAAVDSSAPAEDGNKADEKDSKISELEIKLEAKEREIADLKRKAELEKQKMDQVLQQAQKHQEATKAAEKKATEEEQKKIKNLAKIYTSMSAGKAAPILEKMAPEEAAQLLLTMKAEERSAIMAKMDPKKAADLSLLLKEASPEDLAEPSAIQQQLLELKYNASVRELASSISSMQPASAADLVEKLFKADEKRAVLVLSQMNAEQRGQILSKLAENPNGAAVAAKISQKLLTY</sequence>
<gene>
    <name evidence="4" type="ORF">K3F53_11600</name>
    <name evidence="5" type="ORF">SAMN04489735_1001179</name>
</gene>
<keyword evidence="5" id="KW-0282">Flagellum</keyword>
<evidence type="ECO:0000256" key="1">
    <source>
        <dbReference type="SAM" id="MobiDB-lite"/>
    </source>
</evidence>
<dbReference type="EMBL" id="FNDE01000001">
    <property type="protein sequence ID" value="SDG70355.1"/>
    <property type="molecule type" value="Genomic_DNA"/>
</dbReference>
<feature type="region of interest" description="Disordered" evidence="1">
    <location>
        <begin position="117"/>
        <end position="137"/>
    </location>
</feature>
<keyword evidence="5" id="KW-0969">Cilium</keyword>
<reference evidence="5 6" key="1">
    <citation type="submission" date="2016-10" db="EMBL/GenBank/DDBJ databases">
        <authorList>
            <person name="de Groot N.N."/>
        </authorList>
    </citation>
    <scope>NUCLEOTIDE SEQUENCE [LARGE SCALE GENOMIC DNA]</scope>
    <source>
        <strain evidence="5 6">L 420-91</strain>
    </source>
</reference>
<reference evidence="4 7" key="2">
    <citation type="submission" date="2021-08" db="EMBL/GenBank/DDBJ databases">
        <title>Complete genome sequence of the strain Aneurinibacillus thermoaerophilus CCM 8960.</title>
        <authorList>
            <person name="Musilova J."/>
            <person name="Kourilova X."/>
            <person name="Pernicova I."/>
            <person name="Bezdicek M."/>
            <person name="Lengerova M."/>
            <person name="Obruca S."/>
            <person name="Sedlar K."/>
        </authorList>
    </citation>
    <scope>NUCLEOTIDE SEQUENCE [LARGE SCALE GENOMIC DNA]</scope>
    <source>
        <strain evidence="4 7">CCM 8960</strain>
    </source>
</reference>
<dbReference type="InterPro" id="IPR006668">
    <property type="entry name" value="Mg_transptr_MgtE_intracell_dom"/>
</dbReference>
<dbReference type="Proteomes" id="UP000826616">
    <property type="component" value="Chromosome"/>
</dbReference>
<dbReference type="AlphaFoldDB" id="A0A1G7WEA5"/>
<dbReference type="RefSeq" id="WP_057898408.1">
    <property type="nucleotide sequence ID" value="NZ_CP080764.1"/>
</dbReference>
<dbReference type="GeneID" id="97142017"/>
<feature type="transmembrane region" description="Helical" evidence="2">
    <location>
        <begin position="15"/>
        <end position="38"/>
    </location>
</feature>